<evidence type="ECO:0000313" key="1">
    <source>
        <dbReference type="EMBL" id="EWC87208.1"/>
    </source>
</evidence>
<evidence type="ECO:0000313" key="2">
    <source>
        <dbReference type="Proteomes" id="UP000030673"/>
    </source>
</evidence>
<dbReference type="AlphaFoldDB" id="W7JQD5"/>
<dbReference type="Proteomes" id="UP000030673">
    <property type="component" value="Unassembled WGS sequence"/>
</dbReference>
<organism evidence="1 2">
    <name type="scientific">Plasmodium falciparum (isolate NF54)</name>
    <dbReference type="NCBI Taxonomy" id="5843"/>
    <lineage>
        <taxon>Eukaryota</taxon>
        <taxon>Sar</taxon>
        <taxon>Alveolata</taxon>
        <taxon>Apicomplexa</taxon>
        <taxon>Aconoidasida</taxon>
        <taxon>Haemosporida</taxon>
        <taxon>Plasmodiidae</taxon>
        <taxon>Plasmodium</taxon>
        <taxon>Plasmodium (Laverania)</taxon>
    </lineage>
</organism>
<proteinExistence type="predicted"/>
<keyword evidence="2" id="KW-1185">Reference proteome</keyword>
<gene>
    <name evidence="1" type="ORF">PFNF54_03984</name>
</gene>
<sequence length="149" mass="18092">MNHINFFKCFSERNREKNNIPSYTSDSTQQQKKKKDYKKYFNFLITKKNKRETHKSTNGEEDYEHILYKNKTNVNIKEDNLKKDFDEYKEKKVNINGNVNNKKYSDKTTHINSVMTLEKNMILNNDNNTLNNNKKKKKKKKNFLKFIFF</sequence>
<dbReference type="EMBL" id="KE123852">
    <property type="protein sequence ID" value="EWC87208.1"/>
    <property type="molecule type" value="Genomic_DNA"/>
</dbReference>
<name>W7JQD5_PLAFO</name>
<protein>
    <submittedName>
        <fullName evidence="1">Uncharacterized protein</fullName>
    </submittedName>
</protein>
<accession>W7JQD5</accession>
<reference evidence="1 2" key="1">
    <citation type="submission" date="2013-02" db="EMBL/GenBank/DDBJ databases">
        <title>The Genome Sequence of Plasmodium falciparum NF54.</title>
        <authorList>
            <consortium name="The Broad Institute Genome Sequencing Platform"/>
            <consortium name="The Broad Institute Genome Sequencing Center for Infectious Disease"/>
            <person name="Neafsey D."/>
            <person name="Cheeseman I."/>
            <person name="Volkman S."/>
            <person name="Adams J."/>
            <person name="Walker B."/>
            <person name="Young S.K."/>
            <person name="Zeng Q."/>
            <person name="Gargeya S."/>
            <person name="Fitzgerald M."/>
            <person name="Haas B."/>
            <person name="Abouelleil A."/>
            <person name="Alvarado L."/>
            <person name="Arachchi H.M."/>
            <person name="Berlin A.M."/>
            <person name="Chapman S.B."/>
            <person name="Dewar J."/>
            <person name="Goldberg J."/>
            <person name="Griggs A."/>
            <person name="Gujja S."/>
            <person name="Hansen M."/>
            <person name="Howarth C."/>
            <person name="Imamovic A."/>
            <person name="Larimer J."/>
            <person name="McCowan C."/>
            <person name="Murphy C."/>
            <person name="Neiman D."/>
            <person name="Pearson M."/>
            <person name="Priest M."/>
            <person name="Roberts A."/>
            <person name="Saif S."/>
            <person name="Shea T."/>
            <person name="Sisk P."/>
            <person name="Sykes S."/>
            <person name="Wortman J."/>
            <person name="Nusbaum C."/>
            <person name="Birren B."/>
        </authorList>
    </citation>
    <scope>NUCLEOTIDE SEQUENCE [LARGE SCALE GENOMIC DNA]</scope>
    <source>
        <strain evidence="1 2">NF54</strain>
    </source>
</reference>